<dbReference type="PROSITE" id="PS51192">
    <property type="entry name" value="HELICASE_ATP_BIND_1"/>
    <property type="match status" value="1"/>
</dbReference>
<evidence type="ECO:0000256" key="4">
    <source>
        <dbReference type="ARBA" id="ARBA00022840"/>
    </source>
</evidence>
<protein>
    <submittedName>
        <fullName evidence="12">DEAD/DEAH box helicase</fullName>
    </submittedName>
</protein>
<dbReference type="CDD" id="cd18787">
    <property type="entry name" value="SF2_C_DEAD"/>
    <property type="match status" value="1"/>
</dbReference>
<dbReference type="Pfam" id="PF00271">
    <property type="entry name" value="Helicase_C"/>
    <property type="match status" value="1"/>
</dbReference>
<feature type="compositionally biased region" description="Basic residues" evidence="8">
    <location>
        <begin position="665"/>
        <end position="675"/>
    </location>
</feature>
<evidence type="ECO:0000256" key="6">
    <source>
        <dbReference type="PROSITE-ProRule" id="PRU00552"/>
    </source>
</evidence>
<dbReference type="SMART" id="SM00490">
    <property type="entry name" value="HELICc"/>
    <property type="match status" value="1"/>
</dbReference>
<dbReference type="InterPro" id="IPR014014">
    <property type="entry name" value="RNA_helicase_DEAD_Q_motif"/>
</dbReference>
<dbReference type="PANTHER" id="PTHR47959:SF1">
    <property type="entry name" value="ATP-DEPENDENT RNA HELICASE DBPA"/>
    <property type="match status" value="1"/>
</dbReference>
<evidence type="ECO:0000313" key="13">
    <source>
        <dbReference type="Proteomes" id="UP001597101"/>
    </source>
</evidence>
<dbReference type="RefSeq" id="WP_377213203.1">
    <property type="nucleotide sequence ID" value="NZ_JBHTJV010000012.1"/>
</dbReference>
<evidence type="ECO:0000256" key="5">
    <source>
        <dbReference type="ARBA" id="ARBA00038437"/>
    </source>
</evidence>
<dbReference type="Gene3D" id="3.30.70.330">
    <property type="match status" value="1"/>
</dbReference>
<feature type="compositionally biased region" description="Basic and acidic residues" evidence="8">
    <location>
        <begin position="604"/>
        <end position="630"/>
    </location>
</feature>
<dbReference type="CDD" id="cd00268">
    <property type="entry name" value="DEADc"/>
    <property type="match status" value="1"/>
</dbReference>
<keyword evidence="1 7" id="KW-0547">Nucleotide-binding</keyword>
<gene>
    <name evidence="12" type="ORF">ACFQ14_13080</name>
</gene>
<dbReference type="InterPro" id="IPR027417">
    <property type="entry name" value="P-loop_NTPase"/>
</dbReference>
<dbReference type="PANTHER" id="PTHR47959">
    <property type="entry name" value="ATP-DEPENDENT RNA HELICASE RHLE-RELATED"/>
    <property type="match status" value="1"/>
</dbReference>
<evidence type="ECO:0000259" key="10">
    <source>
        <dbReference type="PROSITE" id="PS51194"/>
    </source>
</evidence>
<accession>A0ABW3FFS5</accession>
<feature type="domain" description="Helicase ATP-binding" evidence="9">
    <location>
        <begin position="70"/>
        <end position="246"/>
    </location>
</feature>
<feature type="compositionally biased region" description="Basic residues" evidence="8">
    <location>
        <begin position="694"/>
        <end position="703"/>
    </location>
</feature>
<dbReference type="InterPro" id="IPR044742">
    <property type="entry name" value="DEAD/DEAH_RhlB"/>
</dbReference>
<dbReference type="InterPro" id="IPR012677">
    <property type="entry name" value="Nucleotide-bd_a/b_plait_sf"/>
</dbReference>
<dbReference type="InterPro" id="IPR000629">
    <property type="entry name" value="RNA-helicase_DEAD-box_CS"/>
</dbReference>
<feature type="compositionally biased region" description="Low complexity" evidence="8">
    <location>
        <begin position="650"/>
        <end position="659"/>
    </location>
</feature>
<dbReference type="Pfam" id="PF00270">
    <property type="entry name" value="DEAD"/>
    <property type="match status" value="1"/>
</dbReference>
<evidence type="ECO:0000256" key="8">
    <source>
        <dbReference type="SAM" id="MobiDB-lite"/>
    </source>
</evidence>
<feature type="domain" description="DEAD-box RNA helicase Q" evidence="11">
    <location>
        <begin position="39"/>
        <end position="67"/>
    </location>
</feature>
<evidence type="ECO:0000256" key="7">
    <source>
        <dbReference type="RuleBase" id="RU000492"/>
    </source>
</evidence>
<feature type="short sequence motif" description="Q motif" evidence="6">
    <location>
        <begin position="39"/>
        <end position="67"/>
    </location>
</feature>
<dbReference type="SUPFAM" id="SSF52540">
    <property type="entry name" value="P-loop containing nucleoside triphosphate hydrolases"/>
    <property type="match status" value="1"/>
</dbReference>
<keyword evidence="3 7" id="KW-0347">Helicase</keyword>
<proteinExistence type="inferred from homology"/>
<comment type="caution">
    <text evidence="12">The sequence shown here is derived from an EMBL/GenBank/DDBJ whole genome shotgun (WGS) entry which is preliminary data.</text>
</comment>
<dbReference type="GO" id="GO:0004386">
    <property type="term" value="F:helicase activity"/>
    <property type="evidence" value="ECO:0007669"/>
    <property type="project" value="UniProtKB-KW"/>
</dbReference>
<organism evidence="12 13">
    <name type="scientific">Pseudahrensia aquimaris</name>
    <dbReference type="NCBI Taxonomy" id="744461"/>
    <lineage>
        <taxon>Bacteria</taxon>
        <taxon>Pseudomonadati</taxon>
        <taxon>Pseudomonadota</taxon>
        <taxon>Alphaproteobacteria</taxon>
        <taxon>Hyphomicrobiales</taxon>
        <taxon>Ahrensiaceae</taxon>
        <taxon>Pseudahrensia</taxon>
    </lineage>
</organism>
<evidence type="ECO:0000256" key="2">
    <source>
        <dbReference type="ARBA" id="ARBA00022801"/>
    </source>
</evidence>
<dbReference type="PROSITE" id="PS51195">
    <property type="entry name" value="Q_MOTIF"/>
    <property type="match status" value="1"/>
</dbReference>
<feature type="region of interest" description="Disordered" evidence="8">
    <location>
        <begin position="582"/>
        <end position="703"/>
    </location>
</feature>
<dbReference type="InterPro" id="IPR011545">
    <property type="entry name" value="DEAD/DEAH_box_helicase_dom"/>
</dbReference>
<feature type="compositionally biased region" description="Low complexity" evidence="8">
    <location>
        <begin position="676"/>
        <end position="693"/>
    </location>
</feature>
<dbReference type="PROSITE" id="PS00039">
    <property type="entry name" value="DEAD_ATP_HELICASE"/>
    <property type="match status" value="1"/>
</dbReference>
<dbReference type="InterPro" id="IPR014001">
    <property type="entry name" value="Helicase_ATP-bd"/>
</dbReference>
<dbReference type="Gene3D" id="3.40.50.300">
    <property type="entry name" value="P-loop containing nucleotide triphosphate hydrolases"/>
    <property type="match status" value="2"/>
</dbReference>
<feature type="region of interest" description="Disordered" evidence="8">
    <location>
        <begin position="1"/>
        <end position="39"/>
    </location>
</feature>
<comment type="similarity">
    <text evidence="5 7">Belongs to the DEAD box helicase family.</text>
</comment>
<evidence type="ECO:0000256" key="1">
    <source>
        <dbReference type="ARBA" id="ARBA00022741"/>
    </source>
</evidence>
<sequence length="703" mass="77881">MTPRSPSIVDRATDPKEFDMTDSVAPDPVDIESTDTGPTDISALGIAPPLAKAITERGYSQLTPVQSAILDPALRDADLLVSAQTGSGKTVAFGMAIAPTLLDGKDRLDKPTQPLALVVAPTRELALQVKRELDWLYAKTGAVIVSTIGGMDIRAERRDLQRGAHIVVGTPGRLRDHISRHAFDPKSLRAVVLDEADEMLDLGFRDDLEFILEQTPEERRTLLFSATVPAPIIKLAKNYQRDAVRVSTQQERDQHGDIEYRVLVNAPRERENAIINVLRYYDAENALVFCNTRATVNHMVARFNNRGFAVVALSGELSQDERTRALQSLRDGRASVCIATDVAARGIDLPKLELVIHADLPSNPETLLHRSGRTGRAGRKGVSVLMAENKTRAKAERLLRFAKLEATWANPPSADEVNLRDEERLMADTIFTDPAGERELEFTERLLERFTPQQIATAFLRQRRAEQSAPEDIEIVSVNTPTKRKFEDGPAKGQSKQRQDFENSVWMTLSVGRKQNAEPRWLIPLLCNAGNISKRDIGFIKIQQGETHIELDAEKMDDFVQSIGPKMTLEKNVRVTIQENKPEFEAYAPNPKFKKPYKGNSDNGDERPRPKKAYGSDKPKKPFKAKERSTETAPPFPDERKPKSEHRKGPPVGKPVAGKPAGGKPGKKLNKKAKARLALAAQSSPAAKPTASPRPKKKPKKAD</sequence>
<dbReference type="InterPro" id="IPR001650">
    <property type="entry name" value="Helicase_C-like"/>
</dbReference>
<reference evidence="13" key="1">
    <citation type="journal article" date="2019" name="Int. J. Syst. Evol. Microbiol.">
        <title>The Global Catalogue of Microorganisms (GCM) 10K type strain sequencing project: providing services to taxonomists for standard genome sequencing and annotation.</title>
        <authorList>
            <consortium name="The Broad Institute Genomics Platform"/>
            <consortium name="The Broad Institute Genome Sequencing Center for Infectious Disease"/>
            <person name="Wu L."/>
            <person name="Ma J."/>
        </authorList>
    </citation>
    <scope>NUCLEOTIDE SEQUENCE [LARGE SCALE GENOMIC DNA]</scope>
    <source>
        <strain evidence="13">CCUG 60023</strain>
    </source>
</reference>
<dbReference type="EMBL" id="JBHTJV010000012">
    <property type="protein sequence ID" value="MFD0917341.1"/>
    <property type="molecule type" value="Genomic_DNA"/>
</dbReference>
<feature type="domain" description="Helicase C-terminal" evidence="10">
    <location>
        <begin position="276"/>
        <end position="425"/>
    </location>
</feature>
<evidence type="ECO:0000256" key="3">
    <source>
        <dbReference type="ARBA" id="ARBA00022806"/>
    </source>
</evidence>
<dbReference type="Proteomes" id="UP001597101">
    <property type="component" value="Unassembled WGS sequence"/>
</dbReference>
<keyword evidence="4 7" id="KW-0067">ATP-binding</keyword>
<name>A0ABW3FFS5_9HYPH</name>
<keyword evidence="2 7" id="KW-0378">Hydrolase</keyword>
<evidence type="ECO:0000259" key="11">
    <source>
        <dbReference type="PROSITE" id="PS51195"/>
    </source>
</evidence>
<dbReference type="CDD" id="cd12252">
    <property type="entry name" value="RRM_DbpA"/>
    <property type="match status" value="1"/>
</dbReference>
<keyword evidence="13" id="KW-1185">Reference proteome</keyword>
<dbReference type="SMART" id="SM00487">
    <property type="entry name" value="DEXDc"/>
    <property type="match status" value="1"/>
</dbReference>
<dbReference type="InterPro" id="IPR050079">
    <property type="entry name" value="DEAD_box_RNA_helicase"/>
</dbReference>
<dbReference type="PROSITE" id="PS51194">
    <property type="entry name" value="HELICASE_CTER"/>
    <property type="match status" value="1"/>
</dbReference>
<dbReference type="Pfam" id="PF03880">
    <property type="entry name" value="DbpA"/>
    <property type="match status" value="1"/>
</dbReference>
<evidence type="ECO:0000313" key="12">
    <source>
        <dbReference type="EMBL" id="MFD0917341.1"/>
    </source>
</evidence>
<evidence type="ECO:0000259" key="9">
    <source>
        <dbReference type="PROSITE" id="PS51192"/>
    </source>
</evidence>
<dbReference type="InterPro" id="IPR005580">
    <property type="entry name" value="DbpA/CsdA_RNA-bd_dom"/>
</dbReference>